<dbReference type="GO" id="GO:0008725">
    <property type="term" value="F:DNA-3-methyladenine glycosylase activity"/>
    <property type="evidence" value="ECO:0007669"/>
    <property type="project" value="TreeGrafter"/>
</dbReference>
<organism evidence="7 8">
    <name type="scientific">Paenibacillus methanolicus</name>
    <dbReference type="NCBI Taxonomy" id="582686"/>
    <lineage>
        <taxon>Bacteria</taxon>
        <taxon>Bacillati</taxon>
        <taxon>Bacillota</taxon>
        <taxon>Bacilli</taxon>
        <taxon>Bacillales</taxon>
        <taxon>Paenibacillaceae</taxon>
        <taxon>Paenibacillus</taxon>
    </lineage>
</organism>
<evidence type="ECO:0000256" key="5">
    <source>
        <dbReference type="ARBA" id="ARBA00023204"/>
    </source>
</evidence>
<dbReference type="GO" id="GO:0043916">
    <property type="term" value="F:DNA-7-methylguanine glycosylase activity"/>
    <property type="evidence" value="ECO:0007669"/>
    <property type="project" value="TreeGrafter"/>
</dbReference>
<dbReference type="FunFam" id="1.10.340.30:FF:000004">
    <property type="entry name" value="DNA-3-methyladenine glycosylase II"/>
    <property type="match status" value="1"/>
</dbReference>
<dbReference type="SUPFAM" id="SSF48150">
    <property type="entry name" value="DNA-glycosylase"/>
    <property type="match status" value="1"/>
</dbReference>
<dbReference type="Gene3D" id="1.10.340.30">
    <property type="entry name" value="Hypothetical protein, domain 2"/>
    <property type="match status" value="1"/>
</dbReference>
<reference evidence="7 8" key="1">
    <citation type="submission" date="2019-07" db="EMBL/GenBank/DDBJ databases">
        <title>Genomic Encyclopedia of Type Strains, Phase III (KMG-III): the genomes of soil and plant-associated and newly described type strains.</title>
        <authorList>
            <person name="Whitman W."/>
        </authorList>
    </citation>
    <scope>NUCLEOTIDE SEQUENCE [LARGE SCALE GENOMIC DNA]</scope>
    <source>
        <strain evidence="7 8">BL24</strain>
    </source>
</reference>
<dbReference type="GO" id="GO:0006285">
    <property type="term" value="P:base-excision repair, AP site formation"/>
    <property type="evidence" value="ECO:0007669"/>
    <property type="project" value="TreeGrafter"/>
</dbReference>
<feature type="domain" description="HhH-GPD" evidence="6">
    <location>
        <begin position="54"/>
        <end position="205"/>
    </location>
</feature>
<name>A0A5S5CLZ8_9BACL</name>
<sequence>MMRYVTTKTFDYGEAEIAHLMREDRNMGEAISRIGRIERTIIPDPFGALAHAVVGQLISVKAADAIWLRMQQRVGEMTPSRVAELPVEALRECGVTMRKAATIRAIACAELDGELDLGRLNERSDAEVIQSLTALKGIGRWTAEMLLIGSLERPDVVSWGDVAIRRGMMKLYGLPELTKAQFDEYRVRYSPYGSVASIYLWEISSTP</sequence>
<dbReference type="GO" id="GO:0032131">
    <property type="term" value="F:alkylated DNA binding"/>
    <property type="evidence" value="ECO:0007669"/>
    <property type="project" value="TreeGrafter"/>
</dbReference>
<evidence type="ECO:0000259" key="6">
    <source>
        <dbReference type="SMART" id="SM00478"/>
    </source>
</evidence>
<comment type="catalytic activity">
    <reaction evidence="1">
        <text>Hydrolysis of alkylated DNA, releasing 3-methyladenine, 3-methylguanine, 7-methylguanine and 7-methyladenine.</text>
        <dbReference type="EC" id="3.2.2.21"/>
    </reaction>
</comment>
<dbReference type="Gene3D" id="1.10.1670.40">
    <property type="match status" value="1"/>
</dbReference>
<evidence type="ECO:0000256" key="3">
    <source>
        <dbReference type="ARBA" id="ARBA00012000"/>
    </source>
</evidence>
<evidence type="ECO:0000256" key="1">
    <source>
        <dbReference type="ARBA" id="ARBA00000086"/>
    </source>
</evidence>
<dbReference type="GO" id="GO:0005737">
    <property type="term" value="C:cytoplasm"/>
    <property type="evidence" value="ECO:0007669"/>
    <property type="project" value="TreeGrafter"/>
</dbReference>
<gene>
    <name evidence="7" type="ORF">BCM02_101816</name>
</gene>
<dbReference type="PANTHER" id="PTHR43003">
    <property type="entry name" value="DNA-3-METHYLADENINE GLYCOSYLASE"/>
    <property type="match status" value="1"/>
</dbReference>
<keyword evidence="5" id="KW-0234">DNA repair</keyword>
<keyword evidence="4" id="KW-0227">DNA damage</keyword>
<dbReference type="SMART" id="SM00478">
    <property type="entry name" value="ENDO3c"/>
    <property type="match status" value="1"/>
</dbReference>
<evidence type="ECO:0000313" key="8">
    <source>
        <dbReference type="Proteomes" id="UP000323257"/>
    </source>
</evidence>
<keyword evidence="8" id="KW-1185">Reference proteome</keyword>
<comment type="similarity">
    <text evidence="2">Belongs to the alkylbase DNA glycosidase AlkA family.</text>
</comment>
<dbReference type="InterPro" id="IPR051912">
    <property type="entry name" value="Alkylbase_DNA_Glycosylase/TA"/>
</dbReference>
<dbReference type="EC" id="3.2.2.21" evidence="3"/>
<dbReference type="Proteomes" id="UP000323257">
    <property type="component" value="Unassembled WGS sequence"/>
</dbReference>
<dbReference type="GO" id="GO:0006307">
    <property type="term" value="P:DNA alkylation repair"/>
    <property type="evidence" value="ECO:0007669"/>
    <property type="project" value="TreeGrafter"/>
</dbReference>
<dbReference type="InterPro" id="IPR003265">
    <property type="entry name" value="HhH-GPD_domain"/>
</dbReference>
<accession>A0A5S5CLZ8</accession>
<evidence type="ECO:0000256" key="2">
    <source>
        <dbReference type="ARBA" id="ARBA00010817"/>
    </source>
</evidence>
<comment type="caution">
    <text evidence="7">The sequence shown here is derived from an EMBL/GenBank/DDBJ whole genome shotgun (WGS) entry which is preliminary data.</text>
</comment>
<evidence type="ECO:0000256" key="4">
    <source>
        <dbReference type="ARBA" id="ARBA00022763"/>
    </source>
</evidence>
<dbReference type="InterPro" id="IPR011257">
    <property type="entry name" value="DNA_glycosylase"/>
</dbReference>
<protein>
    <recommendedName>
        <fullName evidence="3">DNA-3-methyladenine glycosylase II</fullName>
        <ecNumber evidence="3">3.2.2.21</ecNumber>
    </recommendedName>
</protein>
<dbReference type="CDD" id="cd00056">
    <property type="entry name" value="ENDO3c"/>
    <property type="match status" value="1"/>
</dbReference>
<dbReference type="GO" id="GO:0032993">
    <property type="term" value="C:protein-DNA complex"/>
    <property type="evidence" value="ECO:0007669"/>
    <property type="project" value="TreeGrafter"/>
</dbReference>
<dbReference type="PANTHER" id="PTHR43003:SF5">
    <property type="entry name" value="DNA-3-METHYLADENINE GLYCOSYLASE"/>
    <property type="match status" value="1"/>
</dbReference>
<proteinExistence type="inferred from homology"/>
<evidence type="ECO:0000313" key="7">
    <source>
        <dbReference type="EMBL" id="TYP79695.1"/>
    </source>
</evidence>
<dbReference type="AlphaFoldDB" id="A0A5S5CLZ8"/>
<dbReference type="Pfam" id="PF00730">
    <property type="entry name" value="HhH-GPD"/>
    <property type="match status" value="1"/>
</dbReference>
<dbReference type="EMBL" id="VNHS01000001">
    <property type="protein sequence ID" value="TYP79695.1"/>
    <property type="molecule type" value="Genomic_DNA"/>
</dbReference>